<sequence length="117" mass="13009">MSTQVRMSKCEPEYTIPGQSIRVLLSPGDKTESKGPPQHRLLYSSTSWRPVRPFANELGVCVVSAQIAPGIFMKGKMWATRLHTGAEPYPPLQHVSTDRQKGMGGRRERFRGGGLWG</sequence>
<keyword evidence="3" id="KW-1185">Reference proteome</keyword>
<gene>
    <name evidence="2" type="ORF">BaRGS_00017522</name>
</gene>
<protein>
    <submittedName>
        <fullName evidence="2">Uncharacterized protein</fullName>
    </submittedName>
</protein>
<organism evidence="2 3">
    <name type="scientific">Batillaria attramentaria</name>
    <dbReference type="NCBI Taxonomy" id="370345"/>
    <lineage>
        <taxon>Eukaryota</taxon>
        <taxon>Metazoa</taxon>
        <taxon>Spiralia</taxon>
        <taxon>Lophotrochozoa</taxon>
        <taxon>Mollusca</taxon>
        <taxon>Gastropoda</taxon>
        <taxon>Caenogastropoda</taxon>
        <taxon>Sorbeoconcha</taxon>
        <taxon>Cerithioidea</taxon>
        <taxon>Batillariidae</taxon>
        <taxon>Batillaria</taxon>
    </lineage>
</organism>
<comment type="caution">
    <text evidence="2">The sequence shown here is derived from an EMBL/GenBank/DDBJ whole genome shotgun (WGS) entry which is preliminary data.</text>
</comment>
<proteinExistence type="predicted"/>
<name>A0ABD0KW02_9CAEN</name>
<dbReference type="AlphaFoldDB" id="A0ABD0KW02"/>
<evidence type="ECO:0000313" key="3">
    <source>
        <dbReference type="Proteomes" id="UP001519460"/>
    </source>
</evidence>
<evidence type="ECO:0000313" key="2">
    <source>
        <dbReference type="EMBL" id="KAK7491251.1"/>
    </source>
</evidence>
<feature type="region of interest" description="Disordered" evidence="1">
    <location>
        <begin position="87"/>
        <end position="117"/>
    </location>
</feature>
<dbReference type="Proteomes" id="UP001519460">
    <property type="component" value="Unassembled WGS sequence"/>
</dbReference>
<evidence type="ECO:0000256" key="1">
    <source>
        <dbReference type="SAM" id="MobiDB-lite"/>
    </source>
</evidence>
<feature type="compositionally biased region" description="Basic and acidic residues" evidence="1">
    <location>
        <begin position="96"/>
        <end position="111"/>
    </location>
</feature>
<dbReference type="EMBL" id="JACVVK020000117">
    <property type="protein sequence ID" value="KAK7491251.1"/>
    <property type="molecule type" value="Genomic_DNA"/>
</dbReference>
<reference evidence="2 3" key="1">
    <citation type="journal article" date="2023" name="Sci. Data">
        <title>Genome assembly of the Korean intertidal mud-creeper Batillaria attramentaria.</title>
        <authorList>
            <person name="Patra A.K."/>
            <person name="Ho P.T."/>
            <person name="Jun S."/>
            <person name="Lee S.J."/>
            <person name="Kim Y."/>
            <person name="Won Y.J."/>
        </authorList>
    </citation>
    <scope>NUCLEOTIDE SEQUENCE [LARGE SCALE GENOMIC DNA]</scope>
    <source>
        <strain evidence="2">Wonlab-2016</strain>
    </source>
</reference>
<accession>A0ABD0KW02</accession>